<dbReference type="InterPro" id="IPR018109">
    <property type="entry name" value="Folylpolyglutamate_synth_CS"/>
</dbReference>
<dbReference type="InterPro" id="IPR001645">
    <property type="entry name" value="Folylpolyglutamate_synth"/>
</dbReference>
<dbReference type="GO" id="GO:0005739">
    <property type="term" value="C:mitochondrion"/>
    <property type="evidence" value="ECO:0007669"/>
    <property type="project" value="TreeGrafter"/>
</dbReference>
<organism>
    <name type="scientific">Serpula lacrymans var. lacrymans (strain S7.9)</name>
    <name type="common">Dry rot fungus</name>
    <dbReference type="NCBI Taxonomy" id="578457"/>
    <lineage>
        <taxon>Eukaryota</taxon>
        <taxon>Fungi</taxon>
        <taxon>Dikarya</taxon>
        <taxon>Basidiomycota</taxon>
        <taxon>Agaricomycotina</taxon>
        <taxon>Agaricomycetes</taxon>
        <taxon>Agaricomycetidae</taxon>
        <taxon>Boletales</taxon>
        <taxon>Coniophorineae</taxon>
        <taxon>Serpulaceae</taxon>
        <taxon>Serpula</taxon>
    </lineage>
</organism>
<dbReference type="InterPro" id="IPR036565">
    <property type="entry name" value="Mur-like_cat_sf"/>
</dbReference>
<dbReference type="NCBIfam" id="TIGR01499">
    <property type="entry name" value="folC"/>
    <property type="match status" value="1"/>
</dbReference>
<accession>F8NZJ5</accession>
<dbReference type="SUPFAM" id="SSF53244">
    <property type="entry name" value="MurD-like peptide ligases, peptide-binding domain"/>
    <property type="match status" value="1"/>
</dbReference>
<dbReference type="GO" id="GO:0005524">
    <property type="term" value="F:ATP binding"/>
    <property type="evidence" value="ECO:0007669"/>
    <property type="project" value="UniProtKB-KW"/>
</dbReference>
<gene>
    <name evidence="7" type="ORF">SERLADRAFT_470633</name>
</gene>
<reference evidence="7" key="1">
    <citation type="submission" date="2011-04" db="EMBL/GenBank/DDBJ databases">
        <title>Evolution of plant cell wall degrading machinery underlies the functional diversity of forest fungi.</title>
        <authorList>
            <consortium name="US DOE Joint Genome Institute (JGI-PGF)"/>
            <person name="Eastwood D.C."/>
            <person name="Floudas D."/>
            <person name="Binder M."/>
            <person name="Majcherczyk A."/>
            <person name="Schneider P."/>
            <person name="Aerts A."/>
            <person name="Asiegbu F.O."/>
            <person name="Baker S.E."/>
            <person name="Barry K."/>
            <person name="Bendiksby M."/>
            <person name="Blumentritt M."/>
            <person name="Coutinho P.M."/>
            <person name="Cullen D."/>
            <person name="Cullen D."/>
            <person name="Gathman A."/>
            <person name="Goodell B."/>
            <person name="Henrissat B."/>
            <person name="Ihrmark K."/>
            <person name="Kauserud H."/>
            <person name="Kohler A."/>
            <person name="LaButti K."/>
            <person name="Lapidus A."/>
            <person name="Lavin J.L."/>
            <person name="Lee Y.-H."/>
            <person name="Lindquist E."/>
            <person name="Lilly W."/>
            <person name="Lucas S."/>
            <person name="Morin E."/>
            <person name="Murat C."/>
            <person name="Oguiza J.A."/>
            <person name="Park J."/>
            <person name="Pisabarro A.G."/>
            <person name="Riley R."/>
            <person name="Rosling A."/>
            <person name="Salamov A."/>
            <person name="Schmidt O."/>
            <person name="Schmutz J."/>
            <person name="Skrede I."/>
            <person name="Stenlid J."/>
            <person name="Wiebenga A."/>
            <person name="Xie X."/>
            <person name="Kues U."/>
            <person name="Hibbett D.S."/>
            <person name="Hoffmeister D."/>
            <person name="Hogberg N."/>
            <person name="Martin F."/>
            <person name="Grigoriev I.V."/>
            <person name="Watkinson S.C."/>
        </authorList>
    </citation>
    <scope>NUCLEOTIDE SEQUENCE</scope>
    <source>
        <strain evidence="7">S7.9</strain>
    </source>
</reference>
<dbReference type="GO" id="GO:0004326">
    <property type="term" value="F:tetrahydrofolylpolyglutamate synthase activity"/>
    <property type="evidence" value="ECO:0007669"/>
    <property type="project" value="InterPro"/>
</dbReference>
<dbReference type="KEGG" id="sla:SERLADRAFT_470633"/>
<dbReference type="HOGENOM" id="CLU_015869_2_0_1"/>
<evidence type="ECO:0008006" key="8">
    <source>
        <dbReference type="Google" id="ProtNLM"/>
    </source>
</evidence>
<dbReference type="UniPathway" id="UPA00850"/>
<evidence type="ECO:0000313" key="7">
    <source>
        <dbReference type="EMBL" id="EGO24015.1"/>
    </source>
</evidence>
<keyword evidence="5" id="KW-0067">ATP-binding</keyword>
<evidence type="ECO:0000256" key="3">
    <source>
        <dbReference type="ARBA" id="ARBA00022723"/>
    </source>
</evidence>
<sequence length="501" mass="53651">MSIDLTLDRVRLLASHLPQFKRLTCHIAGTNGKGSVSSILSSILHSVFTVGRYNSPHLVSIYDCITINNKPISPATYAAARKEVEEANDRFDTKASSFELLTLTALLIFERAKLDVVVIEVGLGGRLDATNIIPDDAILVSALASVDLDHQAFLGSTVEAIAKEKAGIARKDKPFVMGVQKHAGVEQVVRSTVSDVGGDFISGQAVQTRPWDESIDGPESRTFSLSAEPFKKPPAQPISFNIPVYLSDILALFPLHGRHQLDNLGLALSVVSTILTHPSCRKAIAFHIRCEFTMDTIARGIASTSWPGRLSFHTIGPGAVSSHFQQITRPLHTLVDGAHNPASSAALGSYVSDLVSLATRSQAADSQTQAVIRLTYVLSLSDSPPKTPKETLTPLFDIKHPAGSSLQLNVAVLRFTPPEGMPWVKSVSPALLRDTICAVAPGVEVWCAGDDEDPRSGSLVRALAWAAGRGEGNDVQELVIVAGSLYLVADFYRLLGAGTTV</sequence>
<proteinExistence type="inferred from homology"/>
<dbReference type="RefSeq" id="XP_007319777.1">
    <property type="nucleotide sequence ID" value="XM_007319715.1"/>
</dbReference>
<dbReference type="PANTHER" id="PTHR11136:SF0">
    <property type="entry name" value="DIHYDROFOLATE SYNTHETASE-RELATED"/>
    <property type="match status" value="1"/>
</dbReference>
<protein>
    <recommendedName>
        <fullName evidence="8">Mur ligase central domain-containing protein</fullName>
    </recommendedName>
</protein>
<evidence type="ECO:0000256" key="4">
    <source>
        <dbReference type="ARBA" id="ARBA00022741"/>
    </source>
</evidence>
<dbReference type="OrthoDB" id="5212574at2759"/>
<keyword evidence="4" id="KW-0547">Nucleotide-binding</keyword>
<dbReference type="Gene3D" id="3.40.1190.10">
    <property type="entry name" value="Mur-like, catalytic domain"/>
    <property type="match status" value="1"/>
</dbReference>
<dbReference type="InterPro" id="IPR036615">
    <property type="entry name" value="Mur_ligase_C_dom_sf"/>
</dbReference>
<dbReference type="GeneID" id="18819791"/>
<dbReference type="PANTHER" id="PTHR11136">
    <property type="entry name" value="FOLYLPOLYGLUTAMATE SYNTHASE-RELATED"/>
    <property type="match status" value="1"/>
</dbReference>
<dbReference type="GO" id="GO:0005829">
    <property type="term" value="C:cytosol"/>
    <property type="evidence" value="ECO:0007669"/>
    <property type="project" value="TreeGrafter"/>
</dbReference>
<keyword evidence="6" id="KW-0460">Magnesium</keyword>
<evidence type="ECO:0000256" key="6">
    <source>
        <dbReference type="ARBA" id="ARBA00022842"/>
    </source>
</evidence>
<dbReference type="EMBL" id="GL945435">
    <property type="protein sequence ID" value="EGO24015.1"/>
    <property type="molecule type" value="Genomic_DNA"/>
</dbReference>
<dbReference type="GO" id="GO:0008841">
    <property type="term" value="F:dihydrofolate synthase activity"/>
    <property type="evidence" value="ECO:0007669"/>
    <property type="project" value="TreeGrafter"/>
</dbReference>
<dbReference type="SUPFAM" id="SSF53623">
    <property type="entry name" value="MurD-like peptide ligases, catalytic domain"/>
    <property type="match status" value="1"/>
</dbReference>
<comment type="similarity">
    <text evidence="1">Belongs to the folylpolyglutamate synthase family.</text>
</comment>
<dbReference type="PROSITE" id="PS01012">
    <property type="entry name" value="FOLYLPOLYGLU_SYNT_2"/>
    <property type="match status" value="1"/>
</dbReference>
<dbReference type="Proteomes" id="UP000008064">
    <property type="component" value="Unassembled WGS sequence"/>
</dbReference>
<name>F8NZJ5_SERL9</name>
<dbReference type="Gene3D" id="3.90.190.20">
    <property type="entry name" value="Mur ligase, C-terminal domain"/>
    <property type="match status" value="1"/>
</dbReference>
<dbReference type="AlphaFoldDB" id="F8NZJ5"/>
<dbReference type="GO" id="GO:0046872">
    <property type="term" value="F:metal ion binding"/>
    <property type="evidence" value="ECO:0007669"/>
    <property type="project" value="UniProtKB-KW"/>
</dbReference>
<evidence type="ECO:0000256" key="2">
    <source>
        <dbReference type="ARBA" id="ARBA00022598"/>
    </source>
</evidence>
<evidence type="ECO:0000256" key="1">
    <source>
        <dbReference type="ARBA" id="ARBA00008276"/>
    </source>
</evidence>
<keyword evidence="2" id="KW-0436">Ligase</keyword>
<keyword evidence="3" id="KW-0479">Metal-binding</keyword>
<evidence type="ECO:0000256" key="5">
    <source>
        <dbReference type="ARBA" id="ARBA00022840"/>
    </source>
</evidence>